<keyword evidence="2" id="KW-1185">Reference proteome</keyword>
<protein>
    <submittedName>
        <fullName evidence="1">Uncharacterized protein</fullName>
    </submittedName>
</protein>
<accession>A0A4R0QXT7</accession>
<dbReference type="RefSeq" id="WP_131283515.1">
    <property type="nucleotide sequence ID" value="NZ_RXLP01000015.1"/>
</dbReference>
<evidence type="ECO:0000313" key="1">
    <source>
        <dbReference type="EMBL" id="TCD54480.1"/>
    </source>
</evidence>
<proteinExistence type="predicted"/>
<name>A0A4R0QXT7_9BIFI</name>
<sequence>MEKVIFTIHSKNIRKVLVVIFVGLLTLLPLSCGSREADFRDLHIDDYAVAVSLSPSTRELATSGYVFLISHDGKYRIVNTGVLRGLQTVWNHKGLFIPAADSNYAFLHNGELSFSRDKRFTMMIIFFILRYQMKMKILYSFTI</sequence>
<reference evidence="1 2" key="1">
    <citation type="submission" date="2018-12" db="EMBL/GenBank/DDBJ databases">
        <title>Alloscrdovia theropitheci sp. nov: a novel taxon from the feces of the bleeding-herat monkey (Theropithecus geleda).</title>
        <authorList>
            <person name="Modesto M."/>
        </authorList>
    </citation>
    <scope>NUCLEOTIDE SEQUENCE [LARGE SCALE GENOMIC DNA]</scope>
    <source>
        <strain evidence="1 2">GLDI4/2</strain>
    </source>
</reference>
<organism evidence="1 2">
    <name type="scientific">Alloscardovia theropitheci</name>
    <dbReference type="NCBI Taxonomy" id="2496842"/>
    <lineage>
        <taxon>Bacteria</taxon>
        <taxon>Bacillati</taxon>
        <taxon>Actinomycetota</taxon>
        <taxon>Actinomycetes</taxon>
        <taxon>Bifidobacteriales</taxon>
        <taxon>Bifidobacteriaceae</taxon>
        <taxon>Alloscardovia</taxon>
    </lineage>
</organism>
<dbReference type="EMBL" id="RXLP01000015">
    <property type="protein sequence ID" value="TCD54480.1"/>
    <property type="molecule type" value="Genomic_DNA"/>
</dbReference>
<evidence type="ECO:0000313" key="2">
    <source>
        <dbReference type="Proteomes" id="UP000291289"/>
    </source>
</evidence>
<gene>
    <name evidence="1" type="ORF">EJ419_03115</name>
</gene>
<dbReference type="Proteomes" id="UP000291289">
    <property type="component" value="Unassembled WGS sequence"/>
</dbReference>
<comment type="caution">
    <text evidence="1">The sequence shown here is derived from an EMBL/GenBank/DDBJ whole genome shotgun (WGS) entry which is preliminary data.</text>
</comment>
<dbReference type="AlphaFoldDB" id="A0A4R0QXT7"/>